<feature type="region of interest" description="Disordered" evidence="1">
    <location>
        <begin position="223"/>
        <end position="242"/>
    </location>
</feature>
<proteinExistence type="predicted"/>
<dbReference type="Pfam" id="PF09490">
    <property type="entry name" value="CbtA"/>
    <property type="match status" value="1"/>
</dbReference>
<evidence type="ECO:0000256" key="1">
    <source>
        <dbReference type="SAM" id="MobiDB-lite"/>
    </source>
</evidence>
<protein>
    <submittedName>
        <fullName evidence="3">CbtA family protein</fullName>
    </submittedName>
</protein>
<sequence>MLYDYLKRGTKAGAVGGLAYGLFVAFVGNGLVGFAETFEGGHSHAPAVPAAATQAVSVAAGVAFGVLLGAVAFGVAYYFLEPAIPGAADTKRYVLAAAGFLTVSGAPWVLFPPQPPGVSQSLPTDARLLWYGAMMVTGAVASAAAVYAYRRASRALPTPAAAVLALAPLALVPAVALLAPANTVTSPVPDAFAGAFRAVTAVGQLGLWVVTASAHVWLGRRADDASHADREEAPDAQPLGAR</sequence>
<name>A0AAU8C9L1_9EURY</name>
<keyword evidence="2" id="KW-1133">Transmembrane helix</keyword>
<keyword evidence="2" id="KW-0472">Membrane</keyword>
<dbReference type="AlphaFoldDB" id="A0AAU8C9L1"/>
<accession>A0AAU8C9L1</accession>
<feature type="transmembrane region" description="Helical" evidence="2">
    <location>
        <begin position="55"/>
        <end position="80"/>
    </location>
</feature>
<dbReference type="RefSeq" id="WP_353633563.1">
    <property type="nucleotide sequence ID" value="NZ_CP159204.1"/>
</dbReference>
<reference evidence="3" key="1">
    <citation type="submission" date="2024-06" db="EMBL/GenBank/DDBJ databases">
        <title>Genome Sequence of an extremely halophilic archaeon isolated from Permian era halite, Salado Formation, Carlsbad, New Mexico: Halobacterium sp. strain NMX12-1.</title>
        <authorList>
            <person name="Sotoa L."/>
            <person name="DasSarma P."/>
            <person name="Anton B.P."/>
            <person name="Vincze T."/>
            <person name="Verma I."/>
            <person name="Eralp B."/>
            <person name="Powers D.W."/>
            <person name="Dozier B.L."/>
            <person name="Roberts R.J."/>
            <person name="DasSarma S."/>
        </authorList>
    </citation>
    <scope>NUCLEOTIDE SEQUENCE</scope>
    <source>
        <strain evidence="3">NMX12-1</strain>
    </source>
</reference>
<feature type="compositionally biased region" description="Basic and acidic residues" evidence="1">
    <location>
        <begin position="223"/>
        <end position="233"/>
    </location>
</feature>
<dbReference type="EMBL" id="CP159204">
    <property type="protein sequence ID" value="XCF15507.1"/>
    <property type="molecule type" value="Genomic_DNA"/>
</dbReference>
<evidence type="ECO:0000313" key="3">
    <source>
        <dbReference type="EMBL" id="XCF15507.1"/>
    </source>
</evidence>
<keyword evidence="2" id="KW-0812">Transmembrane</keyword>
<feature type="transmembrane region" description="Helical" evidence="2">
    <location>
        <begin position="92"/>
        <end position="110"/>
    </location>
</feature>
<evidence type="ECO:0000256" key="2">
    <source>
        <dbReference type="SAM" id="Phobius"/>
    </source>
</evidence>
<feature type="transmembrane region" description="Helical" evidence="2">
    <location>
        <begin position="191"/>
        <end position="211"/>
    </location>
</feature>
<dbReference type="KEGG" id="hanx:ABSL23_09630"/>
<dbReference type="GeneID" id="91109408"/>
<feature type="transmembrane region" description="Helical" evidence="2">
    <location>
        <begin position="130"/>
        <end position="149"/>
    </location>
</feature>
<feature type="transmembrane region" description="Helical" evidence="2">
    <location>
        <begin position="12"/>
        <end position="35"/>
    </location>
</feature>
<feature type="transmembrane region" description="Helical" evidence="2">
    <location>
        <begin position="161"/>
        <end position="179"/>
    </location>
</feature>
<gene>
    <name evidence="3" type="ORF">ABSL23_09630</name>
</gene>
<organism evidence="3">
    <name type="scientific">Halobacterium sp. NMX12-1</name>
    <dbReference type="NCBI Taxonomy" id="3166650"/>
    <lineage>
        <taxon>Archaea</taxon>
        <taxon>Methanobacteriati</taxon>
        <taxon>Methanobacteriota</taxon>
        <taxon>Stenosarchaea group</taxon>
        <taxon>Halobacteria</taxon>
        <taxon>Halobacteriales</taxon>
        <taxon>Halobacteriaceae</taxon>
        <taxon>Halobacterium</taxon>
    </lineage>
</organism>
<dbReference type="InterPro" id="IPR012666">
    <property type="entry name" value="CbtA_put"/>
</dbReference>